<dbReference type="GO" id="GO:0005886">
    <property type="term" value="C:plasma membrane"/>
    <property type="evidence" value="ECO:0007669"/>
    <property type="project" value="UniProtKB-SubCell"/>
</dbReference>
<keyword evidence="4 11" id="KW-1133">Transmembrane helix</keyword>
<keyword evidence="7 9" id="KW-0675">Receptor</keyword>
<feature type="transmembrane region" description="Helical" evidence="11">
    <location>
        <begin position="55"/>
        <end position="76"/>
    </location>
</feature>
<feature type="transmembrane region" description="Helical" evidence="11">
    <location>
        <begin position="96"/>
        <end position="115"/>
    </location>
</feature>
<dbReference type="PRINTS" id="PR00237">
    <property type="entry name" value="GPCRRHODOPSN"/>
</dbReference>
<evidence type="ECO:0000256" key="9">
    <source>
        <dbReference type="RuleBase" id="RU000688"/>
    </source>
</evidence>
<evidence type="ECO:0000313" key="13">
    <source>
        <dbReference type="Ensembl" id="ENSXCOP00000017406.1"/>
    </source>
</evidence>
<keyword evidence="3 9" id="KW-0812">Transmembrane</keyword>
<feature type="compositionally biased region" description="Basic and acidic residues" evidence="10">
    <location>
        <begin position="329"/>
        <end position="341"/>
    </location>
</feature>
<dbReference type="Ensembl" id="ENSXCOT00000017627.1">
    <property type="protein sequence ID" value="ENSXCOP00000017406.1"/>
    <property type="gene ID" value="ENSXCOG00000013124.1"/>
</dbReference>
<evidence type="ECO:0000256" key="5">
    <source>
        <dbReference type="ARBA" id="ARBA00023040"/>
    </source>
</evidence>
<evidence type="ECO:0000256" key="8">
    <source>
        <dbReference type="ARBA" id="ARBA00023224"/>
    </source>
</evidence>
<keyword evidence="6 11" id="KW-0472">Membrane</keyword>
<dbReference type="PANTHER" id="PTHR24233:SF3">
    <property type="entry name" value="P2Y PURINOCEPTOR 14"/>
    <property type="match status" value="1"/>
</dbReference>
<evidence type="ECO:0000256" key="6">
    <source>
        <dbReference type="ARBA" id="ARBA00023136"/>
    </source>
</evidence>
<feature type="transmembrane region" description="Helical" evidence="11">
    <location>
        <begin position="222"/>
        <end position="243"/>
    </location>
</feature>
<dbReference type="GO" id="GO:0045028">
    <property type="term" value="F:G protein-coupled purinergic nucleotide receptor activity"/>
    <property type="evidence" value="ECO:0007669"/>
    <property type="project" value="TreeGrafter"/>
</dbReference>
<dbReference type="InterPro" id="IPR017452">
    <property type="entry name" value="GPCR_Rhodpsn_7TM"/>
</dbReference>
<evidence type="ECO:0000256" key="1">
    <source>
        <dbReference type="ARBA" id="ARBA00004651"/>
    </source>
</evidence>
<evidence type="ECO:0000313" key="14">
    <source>
        <dbReference type="Proteomes" id="UP000261380"/>
    </source>
</evidence>
<keyword evidence="2" id="KW-1003">Cell membrane</keyword>
<dbReference type="Proteomes" id="UP000261380">
    <property type="component" value="Unplaced"/>
</dbReference>
<dbReference type="InterPro" id="IPR000276">
    <property type="entry name" value="GPCR_Rhodpsn"/>
</dbReference>
<feature type="domain" description="G-protein coupled receptors family 1 profile" evidence="12">
    <location>
        <begin position="39"/>
        <end position="283"/>
    </location>
</feature>
<feature type="compositionally biased region" description="Polar residues" evidence="10">
    <location>
        <begin position="308"/>
        <end position="317"/>
    </location>
</feature>
<feature type="transmembrane region" description="Helical" evidence="11">
    <location>
        <begin position="175"/>
        <end position="201"/>
    </location>
</feature>
<evidence type="ECO:0000256" key="10">
    <source>
        <dbReference type="SAM" id="MobiDB-lite"/>
    </source>
</evidence>
<evidence type="ECO:0000256" key="7">
    <source>
        <dbReference type="ARBA" id="ARBA00023170"/>
    </source>
</evidence>
<keyword evidence="14" id="KW-1185">Reference proteome</keyword>
<evidence type="ECO:0000256" key="4">
    <source>
        <dbReference type="ARBA" id="ARBA00022989"/>
    </source>
</evidence>
<reference evidence="13" key="2">
    <citation type="submission" date="2025-09" db="UniProtKB">
        <authorList>
            <consortium name="Ensembl"/>
        </authorList>
    </citation>
    <scope>IDENTIFICATION</scope>
</reference>
<reference evidence="13" key="1">
    <citation type="submission" date="2025-08" db="UniProtKB">
        <authorList>
            <consortium name="Ensembl"/>
        </authorList>
    </citation>
    <scope>IDENTIFICATION</scope>
</reference>
<dbReference type="PROSITE" id="PS50262">
    <property type="entry name" value="G_PROTEIN_RECEP_F1_2"/>
    <property type="match status" value="1"/>
</dbReference>
<name>A0A3B5M7W4_9TELE</name>
<dbReference type="PANTHER" id="PTHR24233">
    <property type="entry name" value="P2Y PURINOCEPTOR-RELATED G-PROTEIN COUPLED RECEPTOR"/>
    <property type="match status" value="1"/>
</dbReference>
<proteinExistence type="inferred from homology"/>
<evidence type="ECO:0000256" key="11">
    <source>
        <dbReference type="SAM" id="Phobius"/>
    </source>
</evidence>
<evidence type="ECO:0000256" key="2">
    <source>
        <dbReference type="ARBA" id="ARBA00022475"/>
    </source>
</evidence>
<feature type="transmembrane region" description="Helical" evidence="11">
    <location>
        <begin position="269"/>
        <end position="287"/>
    </location>
</feature>
<dbReference type="PROSITE" id="PS00237">
    <property type="entry name" value="G_PROTEIN_RECEP_F1_1"/>
    <property type="match status" value="1"/>
</dbReference>
<dbReference type="GeneTree" id="ENSGT01110000267255"/>
<dbReference type="AlphaFoldDB" id="A0A3B5M7W4"/>
<comment type="similarity">
    <text evidence="9">Belongs to the G-protein coupled receptor 1 family.</text>
</comment>
<organism evidence="13 14">
    <name type="scientific">Xiphophorus couchianus</name>
    <name type="common">Monterrey platyfish</name>
    <dbReference type="NCBI Taxonomy" id="32473"/>
    <lineage>
        <taxon>Eukaryota</taxon>
        <taxon>Metazoa</taxon>
        <taxon>Chordata</taxon>
        <taxon>Craniata</taxon>
        <taxon>Vertebrata</taxon>
        <taxon>Euteleostomi</taxon>
        <taxon>Actinopterygii</taxon>
        <taxon>Neopterygii</taxon>
        <taxon>Teleostei</taxon>
        <taxon>Neoteleostei</taxon>
        <taxon>Acanthomorphata</taxon>
        <taxon>Ovalentaria</taxon>
        <taxon>Atherinomorphae</taxon>
        <taxon>Cyprinodontiformes</taxon>
        <taxon>Poeciliidae</taxon>
        <taxon>Poeciliinae</taxon>
        <taxon>Xiphophorus</taxon>
    </lineage>
</organism>
<feature type="transmembrane region" description="Helical" evidence="11">
    <location>
        <begin position="127"/>
        <end position="146"/>
    </location>
</feature>
<evidence type="ECO:0000256" key="3">
    <source>
        <dbReference type="ARBA" id="ARBA00022692"/>
    </source>
</evidence>
<dbReference type="Pfam" id="PF00001">
    <property type="entry name" value="7tm_1"/>
    <property type="match status" value="1"/>
</dbReference>
<dbReference type="SUPFAM" id="SSF81321">
    <property type="entry name" value="Family A G protein-coupled receptor-like"/>
    <property type="match status" value="1"/>
</dbReference>
<feature type="transmembrane region" description="Helical" evidence="11">
    <location>
        <begin position="28"/>
        <end position="48"/>
    </location>
</feature>
<keyword evidence="5 9" id="KW-0297">G-protein coupled receptor</keyword>
<protein>
    <recommendedName>
        <fullName evidence="12">G-protein coupled receptors family 1 profile domain-containing protein</fullName>
    </recommendedName>
</protein>
<accession>A0A3B5M7W4</accession>
<feature type="region of interest" description="Disordered" evidence="10">
    <location>
        <begin position="301"/>
        <end position="352"/>
    </location>
</feature>
<evidence type="ECO:0000259" key="12">
    <source>
        <dbReference type="PROSITE" id="PS50262"/>
    </source>
</evidence>
<sequence length="352" mass="40169">MDLFNCSKLSTNKTSSSTVFTNQVLPSFYIVLFIVGVVLNGMAAWIFFRVPADSALVVYLKNMVVADLLMLLSFPVRVAVKMGFNCCHLWIFNCQFNAVLFYMSMYVGMLFIGYISLERYVKISQHVLAVLTWGLLFLYSAPNAMLATWPAKDHNFTKCMQLKTPLGAQWHRVSVLINMSLFSVTLLIVGFSYTFIAYQVYKTYRCMRRDSRGIYRNSNRNIFSILAVFFVCFVPYHVCRVPYTMSQMSSSSFSEDTSILLHQIKEGTLFLSVTNVCLNPLIYFLMCRNFRKSLIRKLSSKKRRKSLPTNQSPSNMQRGGWRNGCKAGGDTEREDKDRVDPGRGGNQSTADP</sequence>
<comment type="subcellular location">
    <subcellularLocation>
        <location evidence="1">Cell membrane</location>
        <topology evidence="1">Multi-pass membrane protein</topology>
    </subcellularLocation>
</comment>
<keyword evidence="8 9" id="KW-0807">Transducer</keyword>
<dbReference type="Gene3D" id="1.20.1070.10">
    <property type="entry name" value="Rhodopsin 7-helix transmembrane proteins"/>
    <property type="match status" value="1"/>
</dbReference>